<dbReference type="GO" id="GO:0016651">
    <property type="term" value="F:oxidoreductase activity, acting on NAD(P)H"/>
    <property type="evidence" value="ECO:0007669"/>
    <property type="project" value="InterPro"/>
</dbReference>
<dbReference type="InterPro" id="IPR020843">
    <property type="entry name" value="ER"/>
</dbReference>
<dbReference type="Gene3D" id="3.40.50.720">
    <property type="entry name" value="NAD(P)-binding Rossmann-like Domain"/>
    <property type="match status" value="1"/>
</dbReference>
<dbReference type="PhylomeDB" id="A0A060T8E6"/>
<dbReference type="PANTHER" id="PTHR45348">
    <property type="entry name" value="HYPOTHETICAL OXIDOREDUCTASE (EUROFUNG)"/>
    <property type="match status" value="1"/>
</dbReference>
<feature type="domain" description="Enoyl reductase (ER)" evidence="1">
    <location>
        <begin position="2"/>
        <end position="369"/>
    </location>
</feature>
<evidence type="ECO:0000313" key="2">
    <source>
        <dbReference type="EMBL" id="CDP35152.1"/>
    </source>
</evidence>
<name>A0A060T8E6_BLAAD</name>
<protein>
    <submittedName>
        <fullName evidence="2">ARAD1C28842p</fullName>
    </submittedName>
</protein>
<dbReference type="InterPro" id="IPR036291">
    <property type="entry name" value="NAD(P)-bd_dom_sf"/>
</dbReference>
<dbReference type="SUPFAM" id="SSF50129">
    <property type="entry name" value="GroES-like"/>
    <property type="match status" value="1"/>
</dbReference>
<dbReference type="Pfam" id="PF00107">
    <property type="entry name" value="ADH_zinc_N"/>
    <property type="match status" value="1"/>
</dbReference>
<organism evidence="2">
    <name type="scientific">Blastobotrys adeninivorans</name>
    <name type="common">Yeast</name>
    <name type="synonym">Arxula adeninivorans</name>
    <dbReference type="NCBI Taxonomy" id="409370"/>
    <lineage>
        <taxon>Eukaryota</taxon>
        <taxon>Fungi</taxon>
        <taxon>Dikarya</taxon>
        <taxon>Ascomycota</taxon>
        <taxon>Saccharomycotina</taxon>
        <taxon>Dipodascomycetes</taxon>
        <taxon>Dipodascales</taxon>
        <taxon>Trichomonascaceae</taxon>
        <taxon>Blastobotrys</taxon>
    </lineage>
</organism>
<proteinExistence type="predicted"/>
<dbReference type="PANTHER" id="PTHR45348:SF2">
    <property type="entry name" value="ZINC-TYPE ALCOHOL DEHYDROGENASE-LIKE PROTEIN C2E1P3.01"/>
    <property type="match status" value="1"/>
</dbReference>
<dbReference type="Gene3D" id="3.90.180.10">
    <property type="entry name" value="Medium-chain alcohol dehydrogenases, catalytic domain"/>
    <property type="match status" value="1"/>
</dbReference>
<dbReference type="InterPro" id="IPR013154">
    <property type="entry name" value="ADH-like_N"/>
</dbReference>
<dbReference type="SUPFAM" id="SSF51735">
    <property type="entry name" value="NAD(P)-binding Rossmann-fold domains"/>
    <property type="match status" value="1"/>
</dbReference>
<dbReference type="InterPro" id="IPR047122">
    <property type="entry name" value="Trans-enoyl_RdTase-like"/>
</dbReference>
<sequence>MSTMKAFVATDDGKGEIRDGLPVPSYGPTEVLVKVRAAAVNPTDWKHVDLKLTVDGSVVGIDFAGDVVAVGSEVKDRKVGDQVFGLVNGGSIDTPGRGAYAQYVAIESYQLFNVTSKLDQALPGSKIPQSLVSTYEGAASLPCAILTTAIALFFFDKTPIKKNAVTGGKFFLVWGGASSVGVSTVQIAHYLGYRVIATASPHNFGFVESLGAEKVFDYKDPNVVKQIKEYTNDSVVVAYDCISLPSTFQLVHDSMSDKLPGVVHNTLGVNPEKDIKNFKSDLLKYTFPLAYLVAVEKKGFGVGGPVFTSPEGLIPFMKEVWPQMNNLLVDPEAHLRHMPITVLEHGLESARDGMDLVRDGKNSGTKIVFQVE</sequence>
<evidence type="ECO:0000259" key="1">
    <source>
        <dbReference type="SMART" id="SM00829"/>
    </source>
</evidence>
<dbReference type="Pfam" id="PF08240">
    <property type="entry name" value="ADH_N"/>
    <property type="match status" value="1"/>
</dbReference>
<dbReference type="InterPro" id="IPR013149">
    <property type="entry name" value="ADH-like_C"/>
</dbReference>
<dbReference type="AlphaFoldDB" id="A0A060T8E6"/>
<reference evidence="2" key="2">
    <citation type="submission" date="2014-06" db="EMBL/GenBank/DDBJ databases">
        <title>The complete genome of Blastobotrys (Arxula) adeninivorans LS3 - a yeast of biotechnological interest.</title>
        <authorList>
            <person name="Kunze G."/>
            <person name="Gaillardin C."/>
            <person name="Czernicka M."/>
            <person name="Durrens P."/>
            <person name="Martin T."/>
            <person name="Boer E."/>
            <person name="Gabaldon T."/>
            <person name="Cruz J."/>
            <person name="Talla E."/>
            <person name="Marck C."/>
            <person name="Goffeau A."/>
            <person name="Barbe V."/>
            <person name="Baret P."/>
            <person name="Baronian K."/>
            <person name="Beier S."/>
            <person name="Bleykasten C."/>
            <person name="Bode R."/>
            <person name="Casaregola S."/>
            <person name="Despons L."/>
            <person name="Fairhead C."/>
            <person name="Giersberg M."/>
            <person name="Gierski P."/>
            <person name="Hahnel U."/>
            <person name="Hartmann A."/>
            <person name="Jankowska D."/>
            <person name="Jubin C."/>
            <person name="Jung P."/>
            <person name="Lafontaine I."/>
            <person name="Leh-Louis V."/>
            <person name="Lemaire M."/>
            <person name="Marcet-Houben M."/>
            <person name="Mascher M."/>
            <person name="Morel G."/>
            <person name="Richard G.-F."/>
            <person name="Riechen J."/>
            <person name="Sacerdot C."/>
            <person name="Sarkar A."/>
            <person name="Savel G."/>
            <person name="Schacherer J."/>
            <person name="Sherman D."/>
            <person name="Straub M.-L."/>
            <person name="Stein N."/>
            <person name="Thierry A."/>
            <person name="Trautwein-Schult A."/>
            <person name="Westhof E."/>
            <person name="Worch S."/>
            <person name="Dujon B."/>
            <person name="Souciet J.-L."/>
            <person name="Wincker P."/>
            <person name="Scholz U."/>
            <person name="Neuveglise N."/>
        </authorList>
    </citation>
    <scope>NUCLEOTIDE SEQUENCE</scope>
    <source>
        <strain evidence="2">LS3</strain>
    </source>
</reference>
<gene>
    <name evidence="2" type="ORF">GNLVRS02_ARAD1C28842g</name>
</gene>
<dbReference type="InterPro" id="IPR011032">
    <property type="entry name" value="GroES-like_sf"/>
</dbReference>
<dbReference type="CDD" id="cd08249">
    <property type="entry name" value="enoyl_reductase_like"/>
    <property type="match status" value="1"/>
</dbReference>
<accession>A0A060T8E6</accession>
<dbReference type="SMART" id="SM00829">
    <property type="entry name" value="PKS_ER"/>
    <property type="match status" value="1"/>
</dbReference>
<reference evidence="2" key="1">
    <citation type="submission" date="2014-02" db="EMBL/GenBank/DDBJ databases">
        <authorList>
            <person name="Genoscope - CEA"/>
        </authorList>
    </citation>
    <scope>NUCLEOTIDE SEQUENCE</scope>
    <source>
        <strain evidence="2">LS3</strain>
    </source>
</reference>
<dbReference type="EMBL" id="HG937693">
    <property type="protein sequence ID" value="CDP35152.1"/>
    <property type="molecule type" value="Genomic_DNA"/>
</dbReference>